<evidence type="ECO:0000256" key="1">
    <source>
        <dbReference type="SAM" id="MobiDB-lite"/>
    </source>
</evidence>
<evidence type="ECO:0000313" key="3">
    <source>
        <dbReference type="Proteomes" id="UP000440578"/>
    </source>
</evidence>
<protein>
    <submittedName>
        <fullName evidence="2">Uncharacterized protein</fullName>
    </submittedName>
</protein>
<organism evidence="2 3">
    <name type="scientific">Amphibalanus amphitrite</name>
    <name type="common">Striped barnacle</name>
    <name type="synonym">Balanus amphitrite</name>
    <dbReference type="NCBI Taxonomy" id="1232801"/>
    <lineage>
        <taxon>Eukaryota</taxon>
        <taxon>Metazoa</taxon>
        <taxon>Ecdysozoa</taxon>
        <taxon>Arthropoda</taxon>
        <taxon>Crustacea</taxon>
        <taxon>Multicrustacea</taxon>
        <taxon>Cirripedia</taxon>
        <taxon>Thoracica</taxon>
        <taxon>Thoracicalcarea</taxon>
        <taxon>Balanomorpha</taxon>
        <taxon>Balanoidea</taxon>
        <taxon>Balanidae</taxon>
        <taxon>Amphibalaninae</taxon>
        <taxon>Amphibalanus</taxon>
    </lineage>
</organism>
<name>A0A6A4WQY5_AMPAM</name>
<feature type="region of interest" description="Disordered" evidence="1">
    <location>
        <begin position="1"/>
        <end position="31"/>
    </location>
</feature>
<comment type="caution">
    <text evidence="2">The sequence shown here is derived from an EMBL/GenBank/DDBJ whole genome shotgun (WGS) entry which is preliminary data.</text>
</comment>
<dbReference type="EMBL" id="VIIS01000428">
    <property type="protein sequence ID" value="KAF0309185.1"/>
    <property type="molecule type" value="Genomic_DNA"/>
</dbReference>
<gene>
    <name evidence="2" type="ORF">FJT64_019673</name>
</gene>
<feature type="region of interest" description="Disordered" evidence="1">
    <location>
        <begin position="92"/>
        <end position="118"/>
    </location>
</feature>
<reference evidence="2 3" key="1">
    <citation type="submission" date="2019-07" db="EMBL/GenBank/DDBJ databases">
        <title>Draft genome assembly of a fouling barnacle, Amphibalanus amphitrite (Darwin, 1854): The first reference genome for Thecostraca.</title>
        <authorList>
            <person name="Kim W."/>
        </authorList>
    </citation>
    <scope>NUCLEOTIDE SEQUENCE [LARGE SCALE GENOMIC DNA]</scope>
    <source>
        <strain evidence="2">SNU_AA5</strain>
        <tissue evidence="2">Soma without cirri and trophi</tissue>
    </source>
</reference>
<accession>A0A6A4WQY5</accession>
<dbReference type="Proteomes" id="UP000440578">
    <property type="component" value="Unassembled WGS sequence"/>
</dbReference>
<feature type="compositionally biased region" description="Low complexity" evidence="1">
    <location>
        <begin position="17"/>
        <end position="26"/>
    </location>
</feature>
<keyword evidence="3" id="KW-1185">Reference proteome</keyword>
<evidence type="ECO:0000313" key="2">
    <source>
        <dbReference type="EMBL" id="KAF0309185.1"/>
    </source>
</evidence>
<dbReference type="AlphaFoldDB" id="A0A6A4WQY5"/>
<proteinExistence type="predicted"/>
<sequence length="284" mass="31440">MAIPYKPKALSPGSGPAAGEEPSESGLGAGAAGSDTELRYLVVMVQLEQLAKLLDEPAFQFANTPAGATAESTAAAVEGTEWKNTNLERWTARPVEVSRPPSEDRALPDGAPDGAQSERFRLRAVLSTFQRRSRATCAALARRRRPPDDPVPWERPCTVEERQRRDAAWWRRQVQRDVRYGDRVGHWFDRRFERGDVLFDPPPPTNYTGFSTARASDFKSLDPEQFSRSMDVPLGFLWDRKSVDRNCQNPQGAVGVPKVQRPSSAPASGRRIGGRTEPLVMLVG</sequence>
<feature type="region of interest" description="Disordered" evidence="1">
    <location>
        <begin position="250"/>
        <end position="276"/>
    </location>
</feature>